<reference evidence="1" key="1">
    <citation type="journal article" date="2020" name="Fungal Divers.">
        <title>Resolving the Mortierellaceae phylogeny through synthesis of multi-gene phylogenetics and phylogenomics.</title>
        <authorList>
            <person name="Vandepol N."/>
            <person name="Liber J."/>
            <person name="Desiro A."/>
            <person name="Na H."/>
            <person name="Kennedy M."/>
            <person name="Barry K."/>
            <person name="Grigoriev I.V."/>
            <person name="Miller A.N."/>
            <person name="O'Donnell K."/>
            <person name="Stajich J.E."/>
            <person name="Bonito G."/>
        </authorList>
    </citation>
    <scope>NUCLEOTIDE SEQUENCE</scope>
    <source>
        <strain evidence="1">NRRL 6426</strain>
    </source>
</reference>
<dbReference type="SUPFAM" id="SSF52047">
    <property type="entry name" value="RNI-like"/>
    <property type="match status" value="1"/>
</dbReference>
<dbReference type="InterPro" id="IPR036047">
    <property type="entry name" value="F-box-like_dom_sf"/>
</dbReference>
<dbReference type="Proteomes" id="UP000748756">
    <property type="component" value="Unassembled WGS sequence"/>
</dbReference>
<sequence>MTLIATPPTTPTTTAIPTKHPLLLPEVLSVIGSFLDPPSLFSSVQVCNTWYHTLLPLLWESIDDSLYSWPALLKQQHYNTDHPVTNNNKDNSWLREVYTKPGHMIRHLVIHWIPTLNAAGISNNCNRLQSLIIRNKLVTLSPTDEAHQKQAIAWSEFEKVRVQEERSQLLPDEFLLLPEFNAALRPSIVWWTTDEGREQDWITGQRFWMLVLQNPGLRATLAGLRELTSLENNIYSQHIEHLLARNPTLTSFRASVAFTNVTLSTTFPGMRSLAVDSGLKSRDFFLMLHHLPNLENLECGTIGLFDGVFCPDADKIMEGRPSKLQRLSFQNAIRVDTPIANNVFQWIPHLKEINIKKRVLTAIASALVIRCQELEVFRQQDDTEPINLLQNVREQRNFLLPILQGCPRLRVFDAIHHRIDVKLLIENPFACEEGLETFRCQVVGLERLYIDKASCMDKIIELTSTGRGESGGVTTTAEKMDEALQELQIKVFEQLGRFTRLTTLDLGYAWRHPNSANQGRSRFYKGADGKDCVRYEDPIRGTLDLTLETGLDRLSTLTRLEVFGFEGVDFRLGKPELEWMAVNWPQLKVLRGLQRDDSLPWIEADVNKAELRRYMQKLRPEVRHEGQILRMGA</sequence>
<evidence type="ECO:0000313" key="2">
    <source>
        <dbReference type="Proteomes" id="UP000748756"/>
    </source>
</evidence>
<dbReference type="SUPFAM" id="SSF81383">
    <property type="entry name" value="F-box domain"/>
    <property type="match status" value="1"/>
</dbReference>
<keyword evidence="2" id="KW-1185">Reference proteome</keyword>
<accession>A0A9P5V693</accession>
<dbReference type="InterPro" id="IPR032675">
    <property type="entry name" value="LRR_dom_sf"/>
</dbReference>
<organism evidence="1 2">
    <name type="scientific">Linnemannia schmuckeri</name>
    <dbReference type="NCBI Taxonomy" id="64567"/>
    <lineage>
        <taxon>Eukaryota</taxon>
        <taxon>Fungi</taxon>
        <taxon>Fungi incertae sedis</taxon>
        <taxon>Mucoromycota</taxon>
        <taxon>Mortierellomycotina</taxon>
        <taxon>Mortierellomycetes</taxon>
        <taxon>Mortierellales</taxon>
        <taxon>Mortierellaceae</taxon>
        <taxon>Linnemannia</taxon>
    </lineage>
</organism>
<gene>
    <name evidence="1" type="ORF">BG015_002480</name>
</gene>
<comment type="caution">
    <text evidence="1">The sequence shown here is derived from an EMBL/GenBank/DDBJ whole genome shotgun (WGS) entry which is preliminary data.</text>
</comment>
<evidence type="ECO:0000313" key="1">
    <source>
        <dbReference type="EMBL" id="KAF9138121.1"/>
    </source>
</evidence>
<dbReference type="OrthoDB" id="2430393at2759"/>
<protein>
    <recommendedName>
        <fullName evidence="3">F-box domain-containing protein</fullName>
    </recommendedName>
</protein>
<dbReference type="Gene3D" id="1.20.1280.50">
    <property type="match status" value="1"/>
</dbReference>
<dbReference type="Gene3D" id="3.80.10.10">
    <property type="entry name" value="Ribonuclease Inhibitor"/>
    <property type="match status" value="1"/>
</dbReference>
<evidence type="ECO:0008006" key="3">
    <source>
        <dbReference type="Google" id="ProtNLM"/>
    </source>
</evidence>
<dbReference type="AlphaFoldDB" id="A0A9P5V693"/>
<proteinExistence type="predicted"/>
<name>A0A9P5V693_9FUNG</name>
<dbReference type="EMBL" id="JAAAUQ010001498">
    <property type="protein sequence ID" value="KAF9138121.1"/>
    <property type="molecule type" value="Genomic_DNA"/>
</dbReference>